<dbReference type="eggNOG" id="ENOG502TBPB">
    <property type="taxonomic scope" value="Eukaryota"/>
</dbReference>
<protein>
    <submittedName>
        <fullName evidence="2">Uncharacterized protein</fullName>
    </submittedName>
</protein>
<dbReference type="Proteomes" id="UP000007151">
    <property type="component" value="Unassembled WGS sequence"/>
</dbReference>
<evidence type="ECO:0000313" key="3">
    <source>
        <dbReference type="Proteomes" id="UP000007151"/>
    </source>
</evidence>
<dbReference type="AlphaFoldDB" id="A0A212FDT9"/>
<gene>
    <name evidence="2" type="ORF">KGM_209207</name>
</gene>
<dbReference type="KEGG" id="dpl:KGM_209207"/>
<reference evidence="2 3" key="1">
    <citation type="journal article" date="2011" name="Cell">
        <title>The monarch butterfly genome yields insights into long-distance migration.</title>
        <authorList>
            <person name="Zhan S."/>
            <person name="Merlin C."/>
            <person name="Boore J.L."/>
            <person name="Reppert S.M."/>
        </authorList>
    </citation>
    <scope>NUCLEOTIDE SEQUENCE [LARGE SCALE GENOMIC DNA]</scope>
    <source>
        <strain evidence="2">F-2</strain>
    </source>
</reference>
<evidence type="ECO:0000256" key="1">
    <source>
        <dbReference type="SAM" id="MobiDB-lite"/>
    </source>
</evidence>
<sequence length="224" mass="26102">MLMSISQFWTEDFKVFDQIYGRTSDRDLYGEKLPPAVTYNVDITKPIQLTDKKEIYTKEKLNPLVYGDFNNPNIVNYVYTKKKPALQFISLSNLKSISESNDPETYNYLKHLEETSKKNGVPHKNTIHNDSDAEADEAYRSIQEILDAHEANKQESNDSDEERSTAKAQKDDLKYLRGRNRNKVRQINGNSLKSRQATRFRKSPSTVHVASRPYLRKIRYHYTS</sequence>
<dbReference type="InParanoid" id="A0A212FDT9"/>
<keyword evidence="3" id="KW-1185">Reference proteome</keyword>
<comment type="caution">
    <text evidence="2">The sequence shown here is derived from an EMBL/GenBank/DDBJ whole genome shotgun (WGS) entry which is preliminary data.</text>
</comment>
<proteinExistence type="predicted"/>
<dbReference type="EMBL" id="AGBW02008999">
    <property type="protein sequence ID" value="OWR51894.1"/>
    <property type="molecule type" value="Genomic_DNA"/>
</dbReference>
<evidence type="ECO:0000313" key="2">
    <source>
        <dbReference type="EMBL" id="OWR51894.1"/>
    </source>
</evidence>
<name>A0A212FDT9_DANPL</name>
<accession>A0A212FDT9</accession>
<feature type="region of interest" description="Disordered" evidence="1">
    <location>
        <begin position="150"/>
        <end position="181"/>
    </location>
</feature>
<organism evidence="2 3">
    <name type="scientific">Danaus plexippus plexippus</name>
    <dbReference type="NCBI Taxonomy" id="278856"/>
    <lineage>
        <taxon>Eukaryota</taxon>
        <taxon>Metazoa</taxon>
        <taxon>Ecdysozoa</taxon>
        <taxon>Arthropoda</taxon>
        <taxon>Hexapoda</taxon>
        <taxon>Insecta</taxon>
        <taxon>Pterygota</taxon>
        <taxon>Neoptera</taxon>
        <taxon>Endopterygota</taxon>
        <taxon>Lepidoptera</taxon>
        <taxon>Glossata</taxon>
        <taxon>Ditrysia</taxon>
        <taxon>Papilionoidea</taxon>
        <taxon>Nymphalidae</taxon>
        <taxon>Danainae</taxon>
        <taxon>Danaini</taxon>
        <taxon>Danaina</taxon>
        <taxon>Danaus</taxon>
        <taxon>Danaus</taxon>
    </lineage>
</organism>
<feature type="compositionally biased region" description="Basic and acidic residues" evidence="1">
    <location>
        <begin position="150"/>
        <end position="175"/>
    </location>
</feature>